<dbReference type="EMBL" id="BLLK01000020">
    <property type="protein sequence ID" value="GFH45589.1"/>
    <property type="molecule type" value="Genomic_DNA"/>
</dbReference>
<feature type="chain" id="PRO_5041998161" evidence="3">
    <location>
        <begin position="21"/>
        <end position="394"/>
    </location>
</feature>
<keyword evidence="3" id="KW-0732">Signal</keyword>
<name>A0AAD3H0P8_9STRA</name>
<evidence type="ECO:0000256" key="3">
    <source>
        <dbReference type="SAM" id="SignalP"/>
    </source>
</evidence>
<keyword evidence="2" id="KW-0472">Membrane</keyword>
<reference evidence="4 5" key="1">
    <citation type="journal article" date="2021" name="Sci. Rep.">
        <title>The genome of the diatom Chaetoceros tenuissimus carries an ancient integrated fragment of an extant virus.</title>
        <authorList>
            <person name="Hongo Y."/>
            <person name="Kimura K."/>
            <person name="Takaki Y."/>
            <person name="Yoshida Y."/>
            <person name="Baba S."/>
            <person name="Kobayashi G."/>
            <person name="Nagasaki K."/>
            <person name="Hano T."/>
            <person name="Tomaru Y."/>
        </authorList>
    </citation>
    <scope>NUCLEOTIDE SEQUENCE [LARGE SCALE GENOMIC DNA]</scope>
    <source>
        <strain evidence="4 5">NIES-3715</strain>
    </source>
</reference>
<organism evidence="4 5">
    <name type="scientific">Chaetoceros tenuissimus</name>
    <dbReference type="NCBI Taxonomy" id="426638"/>
    <lineage>
        <taxon>Eukaryota</taxon>
        <taxon>Sar</taxon>
        <taxon>Stramenopiles</taxon>
        <taxon>Ochrophyta</taxon>
        <taxon>Bacillariophyta</taxon>
        <taxon>Coscinodiscophyceae</taxon>
        <taxon>Chaetocerotophycidae</taxon>
        <taxon>Chaetocerotales</taxon>
        <taxon>Chaetocerotaceae</taxon>
        <taxon>Chaetoceros</taxon>
    </lineage>
</organism>
<accession>A0AAD3H0P8</accession>
<comment type="caution">
    <text evidence="4">The sequence shown here is derived from an EMBL/GenBank/DDBJ whole genome shotgun (WGS) entry which is preliminary data.</text>
</comment>
<feature type="transmembrane region" description="Helical" evidence="2">
    <location>
        <begin position="368"/>
        <end position="386"/>
    </location>
</feature>
<gene>
    <name evidence="4" type="ORF">CTEN210_02063</name>
</gene>
<dbReference type="AlphaFoldDB" id="A0AAD3H0P8"/>
<dbReference type="Proteomes" id="UP001054902">
    <property type="component" value="Unassembled WGS sequence"/>
</dbReference>
<protein>
    <submittedName>
        <fullName evidence="4">Uncharacterized protein</fullName>
    </submittedName>
</protein>
<keyword evidence="1" id="KW-0175">Coiled coil</keyword>
<sequence length="394" mass="45721">MKLQIKLTLVILFTFGLLTASQDQQATEAATKEQEQTLECTKECPPCPKAKDKKCKDANLKNEQLEIELSNLQSNLDQCIQSSQKEIESVSQCKQQVDSLSANIESQTAEIAKSNEKQSECNSSNSHLVSKLERKQKKLDQYLADVKEMHKKNDILQKDLDRKSDLFLKTREELTDLERAYRDLLRKSENTYVNVTLIAEDLKFSVMNGLDVGFDKAARFMRHERVVEIKHAVQSRVLDPISKQTNIVYNELGIDERLNHVGQRLTSVDAIEGLRRTCIGFIENGSRILLNYMELTGKLDNDSFSRTRNRPQKFNQNTNKNKFISHRDRTFELSQMKRERRMRSFGRWLQHVQEDSEAFFHRFLKKSVIVYTTAKVLLAILSIVFGRRRKLKID</sequence>
<evidence type="ECO:0000256" key="2">
    <source>
        <dbReference type="SAM" id="Phobius"/>
    </source>
</evidence>
<evidence type="ECO:0000313" key="5">
    <source>
        <dbReference type="Proteomes" id="UP001054902"/>
    </source>
</evidence>
<evidence type="ECO:0000256" key="1">
    <source>
        <dbReference type="SAM" id="Coils"/>
    </source>
</evidence>
<feature type="coiled-coil region" evidence="1">
    <location>
        <begin position="55"/>
        <end position="187"/>
    </location>
</feature>
<keyword evidence="2" id="KW-1133">Transmembrane helix</keyword>
<keyword evidence="2" id="KW-0812">Transmembrane</keyword>
<evidence type="ECO:0000313" key="4">
    <source>
        <dbReference type="EMBL" id="GFH45589.1"/>
    </source>
</evidence>
<proteinExistence type="predicted"/>
<keyword evidence="5" id="KW-1185">Reference proteome</keyword>
<feature type="signal peptide" evidence="3">
    <location>
        <begin position="1"/>
        <end position="20"/>
    </location>
</feature>